<comment type="caution">
    <text evidence="1">The sequence shown here is derived from an EMBL/GenBank/DDBJ whole genome shotgun (WGS) entry which is preliminary data.</text>
</comment>
<accession>A0A4Q7ZBV2</accession>
<dbReference type="OrthoDB" id="6823607at2"/>
<protein>
    <submittedName>
        <fullName evidence="1">Uncharacterized protein</fullName>
    </submittedName>
</protein>
<dbReference type="RefSeq" id="WP_130410485.1">
    <property type="nucleotide sequence ID" value="NZ_SHKX01000005.1"/>
</dbReference>
<reference evidence="1 2" key="1">
    <citation type="submission" date="2019-02" db="EMBL/GenBank/DDBJ databases">
        <title>Genomic Encyclopedia of Type Strains, Phase IV (KMG-IV): sequencing the most valuable type-strain genomes for metagenomic binning, comparative biology and taxonomic classification.</title>
        <authorList>
            <person name="Goeker M."/>
        </authorList>
    </citation>
    <scope>NUCLEOTIDE SEQUENCE [LARGE SCALE GENOMIC DNA]</scope>
    <source>
        <strain evidence="1 2">DSM 105135</strain>
    </source>
</reference>
<dbReference type="AlphaFoldDB" id="A0A4Q7ZBV2"/>
<sequence length="270" mass="30032">MLLSVEQKRQTRQYAFVNGFKNAAWLTGYVQRLSDSSLHLATSQPGITIPILLEQSPASLQLESGQAVSVYCRVIASMGHGQPVPMLKAIGFDRPNIVNLTPREVFRMALGSPSEFGSTPPVDRASPTSNSVHLSGLLERLDGLAHSRNPGIQLLIRQYAKDGVSIPVRIYGKRQGLYRRRLQVGMPVFIEGSYRVMIGKQGDSLAPFIQTTDVRIPQRGKDILAIPEWAYRYMAERTTDPEISAYIDQMFSRDFQDSPDGNLPSVIDEL</sequence>
<proteinExistence type="predicted"/>
<name>A0A4Q7ZBV2_9GAMM</name>
<evidence type="ECO:0000313" key="2">
    <source>
        <dbReference type="Proteomes" id="UP000292423"/>
    </source>
</evidence>
<gene>
    <name evidence="1" type="ORF">EV700_0178</name>
</gene>
<keyword evidence="2" id="KW-1185">Reference proteome</keyword>
<dbReference type="Proteomes" id="UP000292423">
    <property type="component" value="Unassembled WGS sequence"/>
</dbReference>
<dbReference type="EMBL" id="SHKX01000005">
    <property type="protein sequence ID" value="RZU48117.1"/>
    <property type="molecule type" value="Genomic_DNA"/>
</dbReference>
<organism evidence="1 2">
    <name type="scientific">Fluviicoccus keumensis</name>
    <dbReference type="NCBI Taxonomy" id="1435465"/>
    <lineage>
        <taxon>Bacteria</taxon>
        <taxon>Pseudomonadati</taxon>
        <taxon>Pseudomonadota</taxon>
        <taxon>Gammaproteobacteria</taxon>
        <taxon>Moraxellales</taxon>
        <taxon>Moraxellaceae</taxon>
        <taxon>Fluviicoccus</taxon>
    </lineage>
</organism>
<evidence type="ECO:0000313" key="1">
    <source>
        <dbReference type="EMBL" id="RZU48117.1"/>
    </source>
</evidence>